<name>I9LGB0_9FIRM</name>
<feature type="transmembrane region" description="Helical" evidence="7">
    <location>
        <begin position="213"/>
        <end position="233"/>
    </location>
</feature>
<comment type="similarity">
    <text evidence="2">Belongs to the EamA transporter family.</text>
</comment>
<feature type="domain" description="EamA" evidence="8">
    <location>
        <begin position="149"/>
        <end position="283"/>
    </location>
</feature>
<keyword evidence="5 7" id="KW-1133">Transmembrane helix</keyword>
<proteinExistence type="inferred from homology"/>
<keyword evidence="3" id="KW-1003">Cell membrane</keyword>
<organism evidence="9 10">
    <name type="scientific">Pelosinus fermentans B4</name>
    <dbReference type="NCBI Taxonomy" id="1149862"/>
    <lineage>
        <taxon>Bacteria</taxon>
        <taxon>Bacillati</taxon>
        <taxon>Bacillota</taxon>
        <taxon>Negativicutes</taxon>
        <taxon>Selenomonadales</taxon>
        <taxon>Sporomusaceae</taxon>
        <taxon>Pelosinus</taxon>
    </lineage>
</organism>
<evidence type="ECO:0000313" key="10">
    <source>
        <dbReference type="Proteomes" id="UP000004324"/>
    </source>
</evidence>
<evidence type="ECO:0000256" key="1">
    <source>
        <dbReference type="ARBA" id="ARBA00004651"/>
    </source>
</evidence>
<evidence type="ECO:0000256" key="6">
    <source>
        <dbReference type="ARBA" id="ARBA00023136"/>
    </source>
</evidence>
<dbReference type="PANTHER" id="PTHR32322:SF18">
    <property type="entry name" value="S-ADENOSYLMETHIONINE_S-ADENOSYLHOMOCYSTEINE TRANSPORTER"/>
    <property type="match status" value="1"/>
</dbReference>
<comment type="subcellular location">
    <subcellularLocation>
        <location evidence="1">Cell membrane</location>
        <topology evidence="1">Multi-pass membrane protein</topology>
    </subcellularLocation>
</comment>
<feature type="transmembrane region" description="Helical" evidence="7">
    <location>
        <begin position="148"/>
        <end position="168"/>
    </location>
</feature>
<dbReference type="InterPro" id="IPR000620">
    <property type="entry name" value="EamA_dom"/>
</dbReference>
<dbReference type="SUPFAM" id="SSF103481">
    <property type="entry name" value="Multidrug resistance efflux transporter EmrE"/>
    <property type="match status" value="2"/>
</dbReference>
<feature type="transmembrane region" description="Helical" evidence="7">
    <location>
        <begin position="118"/>
        <end position="136"/>
    </location>
</feature>
<reference evidence="9 10" key="1">
    <citation type="journal article" date="2012" name="J. Bacteriol.">
        <title>Draft Genome Sequences for Two Metal-Reducing Pelosinus fermentans Strains Isolated from a Cr(VI)-Contaminated Site and for Type Strain R7.</title>
        <authorList>
            <person name="Brown S.D."/>
            <person name="Podar M."/>
            <person name="Klingeman D.M."/>
            <person name="Johnson C.M."/>
            <person name="Yang Z.K."/>
            <person name="Utturkar S.M."/>
            <person name="Land M.L."/>
            <person name="Mosher J.J."/>
            <person name="Hurt R.A.Jr."/>
            <person name="Phelps T.J."/>
            <person name="Palumbo A.V."/>
            <person name="Arkin A.P."/>
            <person name="Hazen T.C."/>
            <person name="Elias D.A."/>
        </authorList>
    </citation>
    <scope>NUCLEOTIDE SEQUENCE [LARGE SCALE GENOMIC DNA]</scope>
    <source>
        <strain evidence="9 10">B4</strain>
    </source>
</reference>
<dbReference type="Pfam" id="PF00892">
    <property type="entry name" value="EamA"/>
    <property type="match status" value="2"/>
</dbReference>
<dbReference type="OrthoDB" id="9805239at2"/>
<feature type="transmembrane region" description="Helical" evidence="7">
    <location>
        <begin position="32"/>
        <end position="49"/>
    </location>
</feature>
<feature type="transmembrane region" description="Helical" evidence="7">
    <location>
        <begin position="268"/>
        <end position="284"/>
    </location>
</feature>
<dbReference type="PANTHER" id="PTHR32322">
    <property type="entry name" value="INNER MEMBRANE TRANSPORTER"/>
    <property type="match status" value="1"/>
</dbReference>
<feature type="transmembrane region" description="Helical" evidence="7">
    <location>
        <begin position="61"/>
        <end position="80"/>
    </location>
</feature>
<evidence type="ECO:0000256" key="4">
    <source>
        <dbReference type="ARBA" id="ARBA00022692"/>
    </source>
</evidence>
<feature type="transmembrane region" description="Helical" evidence="7">
    <location>
        <begin position="245"/>
        <end position="262"/>
    </location>
</feature>
<evidence type="ECO:0000256" key="3">
    <source>
        <dbReference type="ARBA" id="ARBA00022475"/>
    </source>
</evidence>
<feature type="domain" description="EamA" evidence="8">
    <location>
        <begin position="6"/>
        <end position="134"/>
    </location>
</feature>
<keyword evidence="10" id="KW-1185">Reference proteome</keyword>
<keyword evidence="4 7" id="KW-0812">Transmembrane</keyword>
<dbReference type="RefSeq" id="WP_007933011.1">
    <property type="nucleotide sequence ID" value="NZ_AKVJ01000021.1"/>
</dbReference>
<dbReference type="Proteomes" id="UP000004324">
    <property type="component" value="Unassembled WGS sequence"/>
</dbReference>
<accession>I9LGB0</accession>
<dbReference type="AlphaFoldDB" id="I9LGB0"/>
<evidence type="ECO:0000256" key="2">
    <source>
        <dbReference type="ARBA" id="ARBA00007362"/>
    </source>
</evidence>
<dbReference type="PATRIC" id="fig|1149862.3.peg.1658"/>
<keyword evidence="6 7" id="KW-0472">Membrane</keyword>
<evidence type="ECO:0000256" key="7">
    <source>
        <dbReference type="SAM" id="Phobius"/>
    </source>
</evidence>
<evidence type="ECO:0000313" key="9">
    <source>
        <dbReference type="EMBL" id="EIW19386.1"/>
    </source>
</evidence>
<sequence length="295" mass="32482">MQVHFILAFVAFLWGLNPPAMKIGLLYVDPMPYNAIRMLVALVVGWGVLRRIGSWQTLRREDWKVLLVSSLGFFFFQLFFTAGVQITTAGNASLILGCLPVSVAIINHFHRLERISKAAMVGILVSIGGIVIMVAGTGKEISLSERHITGALMLLAAQMSYGYYTVFSRLLIHAYSAYQITAYILLISTGLFLLISLPAVLATDWQSVPWPGWASILYSGLFPLCLGNCLWIWGTGILGSTKASLYNNLPPVFAVAISYLFLGESFGWLQFIGAIIIFLGLYVAKGKKQSMESQE</sequence>
<gene>
    <name evidence="9" type="ORF">FB4_3096</name>
</gene>
<dbReference type="EMBL" id="AKVJ01000021">
    <property type="protein sequence ID" value="EIW19386.1"/>
    <property type="molecule type" value="Genomic_DNA"/>
</dbReference>
<feature type="transmembrane region" description="Helical" evidence="7">
    <location>
        <begin position="86"/>
        <end position="106"/>
    </location>
</feature>
<feature type="transmembrane region" description="Helical" evidence="7">
    <location>
        <begin position="180"/>
        <end position="201"/>
    </location>
</feature>
<protein>
    <recommendedName>
        <fullName evidence="8">EamA domain-containing protein</fullName>
    </recommendedName>
</protein>
<dbReference type="GO" id="GO:0005886">
    <property type="term" value="C:plasma membrane"/>
    <property type="evidence" value="ECO:0007669"/>
    <property type="project" value="UniProtKB-SubCell"/>
</dbReference>
<comment type="caution">
    <text evidence="9">The sequence shown here is derived from an EMBL/GenBank/DDBJ whole genome shotgun (WGS) entry which is preliminary data.</text>
</comment>
<dbReference type="InterPro" id="IPR050638">
    <property type="entry name" value="AA-Vitamin_Transporters"/>
</dbReference>
<dbReference type="InterPro" id="IPR037185">
    <property type="entry name" value="EmrE-like"/>
</dbReference>
<evidence type="ECO:0000256" key="5">
    <source>
        <dbReference type="ARBA" id="ARBA00022989"/>
    </source>
</evidence>
<evidence type="ECO:0000259" key="8">
    <source>
        <dbReference type="Pfam" id="PF00892"/>
    </source>
</evidence>